<dbReference type="Gene3D" id="1.10.10.10">
    <property type="entry name" value="Winged helix-like DNA-binding domain superfamily/Winged helix DNA-binding domain"/>
    <property type="match status" value="1"/>
</dbReference>
<dbReference type="SUPFAM" id="SSF55781">
    <property type="entry name" value="GAF domain-like"/>
    <property type="match status" value="1"/>
</dbReference>
<dbReference type="InterPro" id="IPR036390">
    <property type="entry name" value="WH_DNA-bd_sf"/>
</dbReference>
<dbReference type="Pfam" id="PF09339">
    <property type="entry name" value="HTH_IclR"/>
    <property type="match status" value="1"/>
</dbReference>
<gene>
    <name evidence="6" type="ORF">DDE23_15350</name>
</gene>
<dbReference type="InterPro" id="IPR005471">
    <property type="entry name" value="Tscrpt_reg_IclR_N"/>
</dbReference>
<keyword evidence="7" id="KW-1185">Reference proteome</keyword>
<dbReference type="GO" id="GO:0045892">
    <property type="term" value="P:negative regulation of DNA-templated transcription"/>
    <property type="evidence" value="ECO:0007669"/>
    <property type="project" value="TreeGrafter"/>
</dbReference>
<dbReference type="OrthoDB" id="6811967at2"/>
<protein>
    <submittedName>
        <fullName evidence="6">IclR family transcriptional regulator</fullName>
    </submittedName>
</protein>
<evidence type="ECO:0000256" key="2">
    <source>
        <dbReference type="ARBA" id="ARBA00023125"/>
    </source>
</evidence>
<dbReference type="PROSITE" id="PS51078">
    <property type="entry name" value="ICLR_ED"/>
    <property type="match status" value="1"/>
</dbReference>
<accession>A0A2T7UPI2</accession>
<dbReference type="GO" id="GO:0003700">
    <property type="term" value="F:DNA-binding transcription factor activity"/>
    <property type="evidence" value="ECO:0007669"/>
    <property type="project" value="TreeGrafter"/>
</dbReference>
<dbReference type="Proteomes" id="UP000244810">
    <property type="component" value="Unassembled WGS sequence"/>
</dbReference>
<dbReference type="SMART" id="SM00346">
    <property type="entry name" value="HTH_ICLR"/>
    <property type="match status" value="1"/>
</dbReference>
<dbReference type="SUPFAM" id="SSF46785">
    <property type="entry name" value="Winged helix' DNA-binding domain"/>
    <property type="match status" value="1"/>
</dbReference>
<dbReference type="PANTHER" id="PTHR30136:SF35">
    <property type="entry name" value="HTH-TYPE TRANSCRIPTIONAL REGULATOR RV1719"/>
    <property type="match status" value="1"/>
</dbReference>
<evidence type="ECO:0000256" key="1">
    <source>
        <dbReference type="ARBA" id="ARBA00023015"/>
    </source>
</evidence>
<evidence type="ECO:0000259" key="4">
    <source>
        <dbReference type="PROSITE" id="PS51077"/>
    </source>
</evidence>
<dbReference type="Pfam" id="PF01614">
    <property type="entry name" value="IclR_C"/>
    <property type="match status" value="1"/>
</dbReference>
<evidence type="ECO:0000313" key="7">
    <source>
        <dbReference type="Proteomes" id="UP000244810"/>
    </source>
</evidence>
<dbReference type="AlphaFoldDB" id="A0A2T7UPI2"/>
<dbReference type="GO" id="GO:0003677">
    <property type="term" value="F:DNA binding"/>
    <property type="evidence" value="ECO:0007669"/>
    <property type="project" value="UniProtKB-KW"/>
</dbReference>
<comment type="caution">
    <text evidence="6">The sequence shown here is derived from an EMBL/GenBank/DDBJ whole genome shotgun (WGS) entry which is preliminary data.</text>
</comment>
<feature type="domain" description="IclR-ED" evidence="5">
    <location>
        <begin position="64"/>
        <end position="246"/>
    </location>
</feature>
<dbReference type="EMBL" id="QDDR01000008">
    <property type="protein sequence ID" value="PVE46528.1"/>
    <property type="molecule type" value="Genomic_DNA"/>
</dbReference>
<keyword evidence="3" id="KW-0804">Transcription</keyword>
<dbReference type="PANTHER" id="PTHR30136">
    <property type="entry name" value="HELIX-TURN-HELIX TRANSCRIPTIONAL REGULATOR, ICLR FAMILY"/>
    <property type="match status" value="1"/>
</dbReference>
<sequence length="252" mass="26733">MSILNSAAAVLRCFGAECTELTVMDTVEKLGIPKSNASRLLRAMRDAGLLETIGQTKRFRPGVLVLDAAISYRRSSSLVERAAEAVAKISTATGHTGYVSKLIDTEVAAVTDHPGTHSLRVVSNIGRRLTAHGSGTGRALLALLSDDEVRALFADGIVPPSDLSPQSIDEVLERLAEVRRTGVSFSAQESTRGVDALSVAVRDPETGEAVALCIVWPAALATEEDRKTIETMLLDGAAEVSAALGDRTLRKR</sequence>
<evidence type="ECO:0000313" key="6">
    <source>
        <dbReference type="EMBL" id="PVE46528.1"/>
    </source>
</evidence>
<proteinExistence type="predicted"/>
<dbReference type="RefSeq" id="WP_107752648.1">
    <property type="nucleotide sequence ID" value="NZ_QBKF01000008.1"/>
</dbReference>
<evidence type="ECO:0000259" key="5">
    <source>
        <dbReference type="PROSITE" id="PS51078"/>
    </source>
</evidence>
<keyword evidence="1" id="KW-0805">Transcription regulation</keyword>
<dbReference type="PROSITE" id="PS51077">
    <property type="entry name" value="HTH_ICLR"/>
    <property type="match status" value="1"/>
</dbReference>
<feature type="domain" description="HTH iclR-type" evidence="4">
    <location>
        <begin position="1"/>
        <end position="63"/>
    </location>
</feature>
<name>A0A2T7UPI2_9RHOB</name>
<reference evidence="6 7" key="1">
    <citation type="journal article" date="2011" name="Syst. Appl. Microbiol.">
        <title>Defluviimonas denitrificans gen. nov., sp. nov., and Pararhodobacter aggregans gen. nov., sp. nov., non-phototrophic Rhodobacteraceae from the biofilter of a marine aquaculture.</title>
        <authorList>
            <person name="Foesel B.U."/>
            <person name="Drake H.L."/>
            <person name="Schramm A."/>
        </authorList>
    </citation>
    <scope>NUCLEOTIDE SEQUENCE [LARGE SCALE GENOMIC DNA]</scope>
    <source>
        <strain evidence="6 7">D1-19</strain>
    </source>
</reference>
<dbReference type="InterPro" id="IPR014757">
    <property type="entry name" value="Tscrpt_reg_IclR_C"/>
</dbReference>
<dbReference type="InterPro" id="IPR050707">
    <property type="entry name" value="HTH_MetabolicPath_Reg"/>
</dbReference>
<dbReference type="InterPro" id="IPR029016">
    <property type="entry name" value="GAF-like_dom_sf"/>
</dbReference>
<evidence type="ECO:0000256" key="3">
    <source>
        <dbReference type="ARBA" id="ARBA00023163"/>
    </source>
</evidence>
<dbReference type="Gene3D" id="3.30.450.40">
    <property type="match status" value="1"/>
</dbReference>
<organism evidence="6 7">
    <name type="scientific">Pararhodobacter aggregans</name>
    <dbReference type="NCBI Taxonomy" id="404875"/>
    <lineage>
        <taxon>Bacteria</taxon>
        <taxon>Pseudomonadati</taxon>
        <taxon>Pseudomonadota</taxon>
        <taxon>Alphaproteobacteria</taxon>
        <taxon>Rhodobacterales</taxon>
        <taxon>Paracoccaceae</taxon>
        <taxon>Pararhodobacter</taxon>
    </lineage>
</organism>
<keyword evidence="2" id="KW-0238">DNA-binding</keyword>
<dbReference type="InterPro" id="IPR036388">
    <property type="entry name" value="WH-like_DNA-bd_sf"/>
</dbReference>